<evidence type="ECO:0000313" key="2">
    <source>
        <dbReference type="Proteomes" id="UP000822688"/>
    </source>
</evidence>
<accession>A0A8T0HIL2</accession>
<name>A0A8T0HIL2_CERPU</name>
<protein>
    <submittedName>
        <fullName evidence="1">Uncharacterized protein</fullName>
    </submittedName>
</protein>
<proteinExistence type="predicted"/>
<comment type="caution">
    <text evidence="1">The sequence shown here is derived from an EMBL/GenBank/DDBJ whole genome shotgun (WGS) entry which is preliminary data.</text>
</comment>
<organism evidence="1 2">
    <name type="scientific">Ceratodon purpureus</name>
    <name type="common">Fire moss</name>
    <name type="synonym">Dicranum purpureum</name>
    <dbReference type="NCBI Taxonomy" id="3225"/>
    <lineage>
        <taxon>Eukaryota</taxon>
        <taxon>Viridiplantae</taxon>
        <taxon>Streptophyta</taxon>
        <taxon>Embryophyta</taxon>
        <taxon>Bryophyta</taxon>
        <taxon>Bryophytina</taxon>
        <taxon>Bryopsida</taxon>
        <taxon>Dicranidae</taxon>
        <taxon>Pseudoditrichales</taxon>
        <taxon>Ditrichaceae</taxon>
        <taxon>Ceratodon</taxon>
    </lineage>
</organism>
<dbReference type="AlphaFoldDB" id="A0A8T0HIL2"/>
<dbReference type="EMBL" id="CM026427">
    <property type="protein sequence ID" value="KAG0569522.1"/>
    <property type="molecule type" value="Genomic_DNA"/>
</dbReference>
<sequence length="106" mass="11899">MEGLVGCGVRLSATFIAILYIESGRTSSLTSCGFCVFVAVQNVVQNCKAPTGVLLEVSSVRLERYLLRSWRALGESAIFYWRLLFYGCFAVNYRDLSKIIEEEDVE</sequence>
<keyword evidence="2" id="KW-1185">Reference proteome</keyword>
<reference evidence="1 2" key="1">
    <citation type="submission" date="2020-06" db="EMBL/GenBank/DDBJ databases">
        <title>WGS assembly of Ceratodon purpureus strain R40.</title>
        <authorList>
            <person name="Carey S.B."/>
            <person name="Jenkins J."/>
            <person name="Shu S."/>
            <person name="Lovell J.T."/>
            <person name="Sreedasyam A."/>
            <person name="Maumus F."/>
            <person name="Tiley G.P."/>
            <person name="Fernandez-Pozo N."/>
            <person name="Barry K."/>
            <person name="Chen C."/>
            <person name="Wang M."/>
            <person name="Lipzen A."/>
            <person name="Daum C."/>
            <person name="Saski C.A."/>
            <person name="Payton A.C."/>
            <person name="Mcbreen J.C."/>
            <person name="Conrad R.E."/>
            <person name="Kollar L.M."/>
            <person name="Olsson S."/>
            <person name="Huttunen S."/>
            <person name="Landis J.B."/>
            <person name="Wickett N.J."/>
            <person name="Johnson M.G."/>
            <person name="Rensing S.A."/>
            <person name="Grimwood J."/>
            <person name="Schmutz J."/>
            <person name="Mcdaniel S.F."/>
        </authorList>
    </citation>
    <scope>NUCLEOTIDE SEQUENCE [LARGE SCALE GENOMIC DNA]</scope>
    <source>
        <strain evidence="1 2">R40</strain>
    </source>
</reference>
<dbReference type="Proteomes" id="UP000822688">
    <property type="component" value="Chromosome 6"/>
</dbReference>
<evidence type="ECO:0000313" key="1">
    <source>
        <dbReference type="EMBL" id="KAG0569522.1"/>
    </source>
</evidence>
<gene>
    <name evidence="1" type="ORF">KC19_6G096500</name>
</gene>